<dbReference type="GO" id="GO:0004653">
    <property type="term" value="F:polypeptide N-acetylgalactosaminyltransferase activity"/>
    <property type="evidence" value="ECO:0007669"/>
    <property type="project" value="TreeGrafter"/>
</dbReference>
<dbReference type="Pfam" id="PF00535">
    <property type="entry name" value="Glycos_transf_2"/>
    <property type="match status" value="1"/>
</dbReference>
<feature type="compositionally biased region" description="Basic and acidic residues" evidence="2">
    <location>
        <begin position="59"/>
        <end position="75"/>
    </location>
</feature>
<keyword evidence="3" id="KW-0812">Transmembrane</keyword>
<dbReference type="GO" id="GO:0005794">
    <property type="term" value="C:Golgi apparatus"/>
    <property type="evidence" value="ECO:0007669"/>
    <property type="project" value="TreeGrafter"/>
</dbReference>
<organism evidence="5">
    <name type="scientific">Scylla olivacea</name>
    <name type="common">Orange mud crab</name>
    <name type="synonym">Cancer olivacea</name>
    <dbReference type="NCBI Taxonomy" id="85551"/>
    <lineage>
        <taxon>Eukaryota</taxon>
        <taxon>Metazoa</taxon>
        <taxon>Ecdysozoa</taxon>
        <taxon>Arthropoda</taxon>
        <taxon>Crustacea</taxon>
        <taxon>Multicrustacea</taxon>
        <taxon>Malacostraca</taxon>
        <taxon>Eumalacostraca</taxon>
        <taxon>Eucarida</taxon>
        <taxon>Decapoda</taxon>
        <taxon>Pleocyemata</taxon>
        <taxon>Brachyura</taxon>
        <taxon>Eubrachyura</taxon>
        <taxon>Portunoidea</taxon>
        <taxon>Portunidae</taxon>
        <taxon>Portuninae</taxon>
        <taxon>Scylla</taxon>
    </lineage>
</organism>
<feature type="region of interest" description="Disordered" evidence="2">
    <location>
        <begin position="40"/>
        <end position="80"/>
    </location>
</feature>
<feature type="domain" description="Glycosyltransferase 2-like" evidence="4">
    <location>
        <begin position="199"/>
        <end position="299"/>
    </location>
</feature>
<dbReference type="SUPFAM" id="SSF53448">
    <property type="entry name" value="Nucleotide-diphospho-sugar transferases"/>
    <property type="match status" value="1"/>
</dbReference>
<keyword evidence="1" id="KW-1015">Disulfide bond</keyword>
<dbReference type="GO" id="GO:0006493">
    <property type="term" value="P:protein O-linked glycosylation"/>
    <property type="evidence" value="ECO:0007669"/>
    <property type="project" value="TreeGrafter"/>
</dbReference>
<proteinExistence type="predicted"/>
<dbReference type="PANTHER" id="PTHR11675">
    <property type="entry name" value="N-ACETYLGALACTOSAMINYLTRANSFERASE"/>
    <property type="match status" value="1"/>
</dbReference>
<sequence length="314" mass="35579">MGVKLLHPRRRSLIFKMLMFCTFLGFVGLWYKNDEPGIDTPAELEPRKDSQQDSVNHIQDPDKAKSHGHTDKPDHLPGPILEVSNRIEQGEAAGIPAPVLQNIQPHKPPNLPSPQDAAERMRAEMWFQEDERKVVRGLGEGGKMVKLSGEEGKLAEEVMKKEAFNLILSDKISVNRSVPDSRDPLCKTLHYDQDLPTASVIIIFTNEAWSPLIRTIWSVINRSPPRFLKEIVLVDDFSDRAELGEKLDLYLKYRLPPLVKLVRLKERHGLIRARLAGAREAVGDVLIFLDSHCEANDMWCVLQRGTEGLDISLY</sequence>
<evidence type="ECO:0000256" key="3">
    <source>
        <dbReference type="SAM" id="Phobius"/>
    </source>
</evidence>
<evidence type="ECO:0000256" key="2">
    <source>
        <dbReference type="SAM" id="MobiDB-lite"/>
    </source>
</evidence>
<reference evidence="5" key="1">
    <citation type="submission" date="2015-09" db="EMBL/GenBank/DDBJ databases">
        <title>Scylla olivacea transcriptome.</title>
        <authorList>
            <person name="Ikhwanuddin M."/>
        </authorList>
    </citation>
    <scope>NUCLEOTIDE SEQUENCE</scope>
</reference>
<keyword evidence="3" id="KW-1133">Transmembrane helix</keyword>
<keyword evidence="3" id="KW-0472">Membrane</keyword>
<dbReference type="EMBL" id="GDRN01101057">
    <property type="protein sequence ID" value="JAI58446.1"/>
    <property type="molecule type" value="Transcribed_RNA"/>
</dbReference>
<evidence type="ECO:0000259" key="4">
    <source>
        <dbReference type="Pfam" id="PF00535"/>
    </source>
</evidence>
<dbReference type="InterPro" id="IPR029044">
    <property type="entry name" value="Nucleotide-diphossugar_trans"/>
</dbReference>
<evidence type="ECO:0000256" key="1">
    <source>
        <dbReference type="ARBA" id="ARBA00023157"/>
    </source>
</evidence>
<dbReference type="Gene3D" id="3.90.550.10">
    <property type="entry name" value="Spore Coat Polysaccharide Biosynthesis Protein SpsA, Chain A"/>
    <property type="match status" value="1"/>
</dbReference>
<name>A0A0P4W518_SCYOL</name>
<dbReference type="InterPro" id="IPR001173">
    <property type="entry name" value="Glyco_trans_2-like"/>
</dbReference>
<dbReference type="PANTHER" id="PTHR11675:SF43">
    <property type="entry name" value="POLYPEPTIDE N-ACETYLGALACTOSAMINYLTRANSFERASE 1"/>
    <property type="match status" value="1"/>
</dbReference>
<accession>A0A0P4W518</accession>
<feature type="transmembrane region" description="Helical" evidence="3">
    <location>
        <begin position="12"/>
        <end position="31"/>
    </location>
</feature>
<dbReference type="AlphaFoldDB" id="A0A0P4W518"/>
<evidence type="ECO:0000313" key="5">
    <source>
        <dbReference type="EMBL" id="JAI58446.1"/>
    </source>
</evidence>
<protein>
    <recommendedName>
        <fullName evidence="4">Glycosyltransferase 2-like domain-containing protein</fullName>
    </recommendedName>
</protein>